<dbReference type="Pfam" id="PF13406">
    <property type="entry name" value="SLT_2"/>
    <property type="match status" value="1"/>
</dbReference>
<dbReference type="InterPro" id="IPR031304">
    <property type="entry name" value="SLT_2"/>
</dbReference>
<dbReference type="Proteomes" id="UP000011016">
    <property type="component" value="Unassembled WGS sequence"/>
</dbReference>
<evidence type="ECO:0000313" key="3">
    <source>
        <dbReference type="EMBL" id="EJZ82713.1"/>
    </source>
</evidence>
<dbReference type="Proteomes" id="UP000006078">
    <property type="component" value="Unassembled WGS sequence"/>
</dbReference>
<dbReference type="InterPro" id="IPR043426">
    <property type="entry name" value="MltB-like"/>
</dbReference>
<evidence type="ECO:0000313" key="5">
    <source>
        <dbReference type="Proteomes" id="UP000011016"/>
    </source>
</evidence>
<sequence length="262" mass="28084">MTRSAASRRPGLGCAAVLGLVLFVALVAWLVLVQPRVFGAAGRGALPPNVPPVEPEDVPAVDIHAEGRTAEQLREWSEPISKDTEIPGQALRAYANAEAVAREAWPECHLRWNTLAGLGQIETRHGSYTGGLFNMGELDEEGRADPPIFGPALDGRPGFAEVPDTDGGELDGDDEYDRAMGPMQFIPETWRLFGLDANGDGVADPQQIDDAALSAAKMLCNGRDLADPEDWSDAIFGYNQSGEYLTDVRDAANAYGTRQPAP</sequence>
<organism evidence="2 5">
    <name type="scientific">Corynebacterium otitidis ATCC 51513</name>
    <dbReference type="NCBI Taxonomy" id="883169"/>
    <lineage>
        <taxon>Bacteria</taxon>
        <taxon>Bacillati</taxon>
        <taxon>Actinomycetota</taxon>
        <taxon>Actinomycetes</taxon>
        <taxon>Mycobacteriales</taxon>
        <taxon>Corynebacteriaceae</taxon>
        <taxon>Corynebacterium</taxon>
    </lineage>
</organism>
<dbReference type="GO" id="GO:0009253">
    <property type="term" value="P:peptidoglycan catabolic process"/>
    <property type="evidence" value="ECO:0007669"/>
    <property type="project" value="TreeGrafter"/>
</dbReference>
<name>I7LBA1_9CORY</name>
<gene>
    <name evidence="2" type="ORF">BN46_0174</name>
    <name evidence="3" type="ORF">HMPREF9719_00371</name>
</gene>
<evidence type="ECO:0000313" key="4">
    <source>
        <dbReference type="Proteomes" id="UP000006078"/>
    </source>
</evidence>
<evidence type="ECO:0000259" key="1">
    <source>
        <dbReference type="Pfam" id="PF13406"/>
    </source>
</evidence>
<dbReference type="STRING" id="29321.AAV33_06835"/>
<dbReference type="OrthoDB" id="9796191at2"/>
<dbReference type="GO" id="GO:0008933">
    <property type="term" value="F:peptidoglycan lytic transglycosylase activity"/>
    <property type="evidence" value="ECO:0007669"/>
    <property type="project" value="TreeGrafter"/>
</dbReference>
<dbReference type="PANTHER" id="PTHR30163">
    <property type="entry name" value="MEMBRANE-BOUND LYTIC MUREIN TRANSGLYCOSYLASE B"/>
    <property type="match status" value="1"/>
</dbReference>
<evidence type="ECO:0000313" key="2">
    <source>
        <dbReference type="EMBL" id="CCI82924.1"/>
    </source>
</evidence>
<dbReference type="Gene3D" id="1.10.530.10">
    <property type="match status" value="1"/>
</dbReference>
<proteinExistence type="predicted"/>
<dbReference type="HOGENOM" id="CLU_034941_1_1_11"/>
<keyword evidence="4" id="KW-1185">Reference proteome</keyword>
<dbReference type="InterPro" id="IPR023346">
    <property type="entry name" value="Lysozyme-like_dom_sf"/>
</dbReference>
<dbReference type="SUPFAM" id="SSF53955">
    <property type="entry name" value="Lysozyme-like"/>
    <property type="match status" value="1"/>
</dbReference>
<dbReference type="eggNOG" id="COG2951">
    <property type="taxonomic scope" value="Bacteria"/>
</dbReference>
<reference evidence="3 4" key="2">
    <citation type="submission" date="2012-08" db="EMBL/GenBank/DDBJ databases">
        <title>The Genome Sequence of Turicella otitidis ATCC 51513.</title>
        <authorList>
            <consortium name="The Broad Institute Genome Sequencing Platform"/>
            <person name="Earl A."/>
            <person name="Ward D."/>
            <person name="Feldgarden M."/>
            <person name="Gevers D."/>
            <person name="Huys G."/>
            <person name="Walker B."/>
            <person name="Young S.K."/>
            <person name="Zeng Q."/>
            <person name="Gargeya S."/>
            <person name="Fitzgerald M."/>
            <person name="Haas B."/>
            <person name="Abouelleil A."/>
            <person name="Alvarado L."/>
            <person name="Arachchi H.M."/>
            <person name="Berlin A.M."/>
            <person name="Chapman S.B."/>
            <person name="Goldberg J."/>
            <person name="Griggs A."/>
            <person name="Gujja S."/>
            <person name="Hansen M."/>
            <person name="Howarth C."/>
            <person name="Imamovic A."/>
            <person name="Larimer J."/>
            <person name="McCowen C."/>
            <person name="Montmayeur A."/>
            <person name="Murphy C."/>
            <person name="Neiman D."/>
            <person name="Pearson M."/>
            <person name="Priest M."/>
            <person name="Roberts A."/>
            <person name="Saif S."/>
            <person name="Shea T."/>
            <person name="Sisk P."/>
            <person name="Sykes S."/>
            <person name="Wortman J."/>
            <person name="Nusbaum C."/>
            <person name="Birren B."/>
        </authorList>
    </citation>
    <scope>NUCLEOTIDE SEQUENCE [LARGE SCALE GENOMIC DNA]</scope>
    <source>
        <strain evidence="3 4">ATCC 51513</strain>
    </source>
</reference>
<feature type="domain" description="Transglycosylase SLT" evidence="1">
    <location>
        <begin position="179"/>
        <end position="219"/>
    </location>
</feature>
<dbReference type="EMBL" id="CAJZ01000024">
    <property type="protein sequence ID" value="CCI82924.1"/>
    <property type="molecule type" value="Genomic_DNA"/>
</dbReference>
<dbReference type="RefSeq" id="WP_004600261.1">
    <property type="nucleotide sequence ID" value="NZ_HF541865.1"/>
</dbReference>
<reference evidence="2 5" key="1">
    <citation type="journal article" date="2012" name="J. Bacteriol.">
        <title>Draft Genome Sequence of Turicella otitidis ATCC 51513, Isolated from Middle Ear Fluid from a Child with Otitis Media.</title>
        <authorList>
            <person name="Brinkrolf K."/>
            <person name="Schneider J."/>
            <person name="Knecht M."/>
            <person name="Ruckert C."/>
            <person name="Tauch A."/>
        </authorList>
    </citation>
    <scope>NUCLEOTIDE SEQUENCE [LARGE SCALE GENOMIC DNA]</scope>
    <source>
        <strain evidence="2 5">ATCC 51513</strain>
    </source>
</reference>
<dbReference type="AlphaFoldDB" id="I7LBA1"/>
<accession>I7LBA1</accession>
<protein>
    <submittedName>
        <fullName evidence="2">Putative secreted protein</fullName>
    </submittedName>
</protein>
<dbReference type="CDD" id="cd13399">
    <property type="entry name" value="Slt35-like"/>
    <property type="match status" value="1"/>
</dbReference>
<comment type="caution">
    <text evidence="2">The sequence shown here is derived from an EMBL/GenBank/DDBJ whole genome shotgun (WGS) entry which is preliminary data.</text>
</comment>
<dbReference type="PATRIC" id="fig|883169.3.peg.348"/>
<dbReference type="PANTHER" id="PTHR30163:SF8">
    <property type="entry name" value="LYTIC MUREIN TRANSGLYCOSYLASE"/>
    <property type="match status" value="1"/>
</dbReference>
<dbReference type="EMBL" id="AHAE01000021">
    <property type="protein sequence ID" value="EJZ82713.1"/>
    <property type="molecule type" value="Genomic_DNA"/>
</dbReference>